<evidence type="ECO:0000259" key="11">
    <source>
        <dbReference type="PROSITE" id="PS51296"/>
    </source>
</evidence>
<dbReference type="GO" id="GO:0004497">
    <property type="term" value="F:monooxygenase activity"/>
    <property type="evidence" value="ECO:0007669"/>
    <property type="project" value="UniProtKB-ARBA"/>
</dbReference>
<dbReference type="InterPro" id="IPR036922">
    <property type="entry name" value="Rieske_2Fe-2S_sf"/>
</dbReference>
<dbReference type="PROSITE" id="PS51318">
    <property type="entry name" value="TAT"/>
    <property type="match status" value="1"/>
</dbReference>
<dbReference type="InterPro" id="IPR006311">
    <property type="entry name" value="TAT_signal"/>
</dbReference>
<dbReference type="Proteomes" id="UP000217103">
    <property type="component" value="Unassembled WGS sequence"/>
</dbReference>
<dbReference type="PRINTS" id="PR00162">
    <property type="entry name" value="RIESKE"/>
</dbReference>
<dbReference type="PROSITE" id="PS51296">
    <property type="entry name" value="RIESKE"/>
    <property type="match status" value="1"/>
</dbReference>
<feature type="domain" description="Rieske" evidence="11">
    <location>
        <begin position="55"/>
        <end position="147"/>
    </location>
</feature>
<proteinExistence type="predicted"/>
<evidence type="ECO:0000313" key="12">
    <source>
        <dbReference type="EMBL" id="SDR26247.1"/>
    </source>
</evidence>
<dbReference type="EMBL" id="FNKK01000002">
    <property type="protein sequence ID" value="SDR26247.1"/>
    <property type="molecule type" value="Genomic_DNA"/>
</dbReference>
<dbReference type="InterPro" id="IPR005805">
    <property type="entry name" value="Rieske_Fe-S_prot_C"/>
</dbReference>
<sequence length="148" mass="14765">MRHDDNTTRRAVLMGVGAGSLATVLAACGGDTQNASAEQPADSASSAPSAPAAGGALAATADIPVGGGKVFADQKVVVTQPTEGEFKAFDATCTHQGCPVDAVQDGMIICPCHRSTFAIADGSVTGGPATKPLEEVQIKVEGDQITLA</sequence>
<keyword evidence="7" id="KW-1015">Disulfide bond</keyword>
<dbReference type="GO" id="GO:0051537">
    <property type="term" value="F:2 iron, 2 sulfur cluster binding"/>
    <property type="evidence" value="ECO:0007669"/>
    <property type="project" value="UniProtKB-KW"/>
</dbReference>
<keyword evidence="13" id="KW-1185">Reference proteome</keyword>
<feature type="compositionally biased region" description="Low complexity" evidence="10">
    <location>
        <begin position="35"/>
        <end position="55"/>
    </location>
</feature>
<dbReference type="FunFam" id="2.102.10.10:FF:000016">
    <property type="entry name" value="Nitrite reductase/ring-hydroxylating ferredoxin subunit"/>
    <property type="match status" value="1"/>
</dbReference>
<dbReference type="SUPFAM" id="SSF50022">
    <property type="entry name" value="ISP domain"/>
    <property type="match status" value="1"/>
</dbReference>
<evidence type="ECO:0000313" key="13">
    <source>
        <dbReference type="Proteomes" id="UP000217103"/>
    </source>
</evidence>
<keyword evidence="5" id="KW-0408">Iron</keyword>
<dbReference type="CDD" id="cd03467">
    <property type="entry name" value="Rieske"/>
    <property type="match status" value="1"/>
</dbReference>
<dbReference type="PROSITE" id="PS51257">
    <property type="entry name" value="PROKAR_LIPOPROTEIN"/>
    <property type="match status" value="1"/>
</dbReference>
<keyword evidence="12" id="KW-0560">Oxidoreductase</keyword>
<comment type="function">
    <text evidence="1">Iron-sulfur subunit of the cytochrome bc1 complex, an essential component of the respiratory electron transport chain required for ATP synthesis. The bc1 complex catalyzes the oxidation of menaquinol and the reduction of cytochrome c in the respiratory chain. The bc1 complex operates through a Q-cycle mechanism that couples electron transfer to generation of the proton gradient that drives ATP synthesis.</text>
</comment>
<dbReference type="InterPro" id="IPR017941">
    <property type="entry name" value="Rieske_2Fe-2S"/>
</dbReference>
<protein>
    <recommendedName>
        <fullName evidence="2">Cytochrome bc1 complex Rieske iron-sulfur subunit</fullName>
    </recommendedName>
    <alternativeName>
        <fullName evidence="8">Cytochrome bc1 reductase complex subunit QcrA</fullName>
    </alternativeName>
</protein>
<dbReference type="Pfam" id="PF00355">
    <property type="entry name" value="Rieske"/>
    <property type="match status" value="1"/>
</dbReference>
<evidence type="ECO:0000256" key="10">
    <source>
        <dbReference type="SAM" id="MobiDB-lite"/>
    </source>
</evidence>
<evidence type="ECO:0000256" key="1">
    <source>
        <dbReference type="ARBA" id="ARBA00002494"/>
    </source>
</evidence>
<evidence type="ECO:0000256" key="7">
    <source>
        <dbReference type="ARBA" id="ARBA00023157"/>
    </source>
</evidence>
<dbReference type="RefSeq" id="WP_093261831.1">
    <property type="nucleotide sequence ID" value="NZ_FNKK01000002.1"/>
</dbReference>
<dbReference type="InterPro" id="IPR014349">
    <property type="entry name" value="Rieske_Fe-S_prot"/>
</dbReference>
<evidence type="ECO:0000256" key="8">
    <source>
        <dbReference type="ARBA" id="ARBA00029586"/>
    </source>
</evidence>
<dbReference type="GO" id="GO:0051213">
    <property type="term" value="F:dioxygenase activity"/>
    <property type="evidence" value="ECO:0007669"/>
    <property type="project" value="UniProtKB-KW"/>
</dbReference>
<feature type="region of interest" description="Disordered" evidence="10">
    <location>
        <begin position="33"/>
        <end position="55"/>
    </location>
</feature>
<evidence type="ECO:0000256" key="9">
    <source>
        <dbReference type="ARBA" id="ARBA00034078"/>
    </source>
</evidence>
<organism evidence="12 13">
    <name type="scientific">Thermostaphylospora chromogena</name>
    <dbReference type="NCBI Taxonomy" id="35622"/>
    <lineage>
        <taxon>Bacteria</taxon>
        <taxon>Bacillati</taxon>
        <taxon>Actinomycetota</taxon>
        <taxon>Actinomycetes</taxon>
        <taxon>Streptosporangiales</taxon>
        <taxon>Thermomonosporaceae</taxon>
        <taxon>Thermostaphylospora</taxon>
    </lineage>
</organism>
<dbReference type="AlphaFoldDB" id="A0A1H1HLF7"/>
<evidence type="ECO:0000256" key="4">
    <source>
        <dbReference type="ARBA" id="ARBA00022723"/>
    </source>
</evidence>
<keyword evidence="4" id="KW-0479">Metal-binding</keyword>
<dbReference type="OrthoDB" id="25106at2"/>
<keyword evidence="3" id="KW-0001">2Fe-2S</keyword>
<dbReference type="STRING" id="35622.SAMN04489764_4568"/>
<dbReference type="GO" id="GO:0016705">
    <property type="term" value="F:oxidoreductase activity, acting on paired donors, with incorporation or reduction of molecular oxygen"/>
    <property type="evidence" value="ECO:0007669"/>
    <property type="project" value="UniProtKB-ARBA"/>
</dbReference>
<dbReference type="GO" id="GO:0016020">
    <property type="term" value="C:membrane"/>
    <property type="evidence" value="ECO:0007669"/>
    <property type="project" value="InterPro"/>
</dbReference>
<evidence type="ECO:0000256" key="6">
    <source>
        <dbReference type="ARBA" id="ARBA00023014"/>
    </source>
</evidence>
<dbReference type="GO" id="GO:0046872">
    <property type="term" value="F:metal ion binding"/>
    <property type="evidence" value="ECO:0007669"/>
    <property type="project" value="UniProtKB-KW"/>
</dbReference>
<dbReference type="Gene3D" id="2.102.10.10">
    <property type="entry name" value="Rieske [2Fe-2S] iron-sulphur domain"/>
    <property type="match status" value="1"/>
</dbReference>
<gene>
    <name evidence="12" type="ORF">SAMN04489764_4568</name>
</gene>
<evidence type="ECO:0000256" key="5">
    <source>
        <dbReference type="ARBA" id="ARBA00023004"/>
    </source>
</evidence>
<evidence type="ECO:0000256" key="3">
    <source>
        <dbReference type="ARBA" id="ARBA00022714"/>
    </source>
</evidence>
<evidence type="ECO:0000256" key="2">
    <source>
        <dbReference type="ARBA" id="ARBA00015816"/>
    </source>
</evidence>
<dbReference type="PANTHER" id="PTHR10134">
    <property type="entry name" value="CYTOCHROME B-C1 COMPLEX SUBUNIT RIESKE, MITOCHONDRIAL"/>
    <property type="match status" value="1"/>
</dbReference>
<keyword evidence="6" id="KW-0411">Iron-sulfur</keyword>
<comment type="cofactor">
    <cofactor evidence="9">
        <name>[2Fe-2S] cluster</name>
        <dbReference type="ChEBI" id="CHEBI:190135"/>
    </cofactor>
</comment>
<name>A0A1H1HLF7_9ACTN</name>
<keyword evidence="12" id="KW-0223">Dioxygenase</keyword>
<accession>A0A1H1HLF7</accession>
<reference evidence="12 13" key="1">
    <citation type="submission" date="2016-10" db="EMBL/GenBank/DDBJ databases">
        <authorList>
            <person name="de Groot N.N."/>
        </authorList>
    </citation>
    <scope>NUCLEOTIDE SEQUENCE [LARGE SCALE GENOMIC DNA]</scope>
    <source>
        <strain evidence="12 13">DSM 43794</strain>
    </source>
</reference>